<dbReference type="NCBIfam" id="TIGR00254">
    <property type="entry name" value="GGDEF"/>
    <property type="match status" value="1"/>
</dbReference>
<feature type="transmembrane region" description="Helical" evidence="1">
    <location>
        <begin position="100"/>
        <end position="132"/>
    </location>
</feature>
<keyword evidence="1" id="KW-0472">Membrane</keyword>
<organism evidence="3 4">
    <name type="scientific">Actinoplanes aureus</name>
    <dbReference type="NCBI Taxonomy" id="2792083"/>
    <lineage>
        <taxon>Bacteria</taxon>
        <taxon>Bacillati</taxon>
        <taxon>Actinomycetota</taxon>
        <taxon>Actinomycetes</taxon>
        <taxon>Micromonosporales</taxon>
        <taxon>Micromonosporaceae</taxon>
        <taxon>Actinoplanes</taxon>
    </lineage>
</organism>
<protein>
    <submittedName>
        <fullName evidence="3">GGDEF domain-containing protein</fullName>
    </submittedName>
</protein>
<sequence>MPFQLRDEHGAARAVAYLMLAAAAYTSVTGVLMQLGAPVAEVIAVAVSSVAFLVIGLVCLRRPKSLPRLFWLAVPFLSAGAVTGLNFATQDTSTGSQLFYLWPLLYAASFLSRPMVAVTVAAISAGHALVAFSFMDRTHAVNDWIAITVAVTMTAIVVVSLVERNTRLRDVLEIQAASDSLTGVANRRAFDERLARTVEAARAGGQPVALVMIDVDHFKTINDTWGHAVGDHALRTVADALREAASGDDHLVARLGGDEFAVLMRAGPLTALGYAEQARALIATTEDLPSGPPRLSIGIAVLPDHATTADELQRVADTALYQAKAGGRGRSTLAQHPAEHDAAAYY</sequence>
<reference evidence="3" key="1">
    <citation type="submission" date="2020-11" db="EMBL/GenBank/DDBJ databases">
        <title>Isolation and identification of active actinomycetes.</title>
        <authorList>
            <person name="Sun X."/>
        </authorList>
    </citation>
    <scope>NUCLEOTIDE SEQUENCE</scope>
    <source>
        <strain evidence="3">NEAU-A11</strain>
    </source>
</reference>
<keyword evidence="1" id="KW-1133">Transmembrane helix</keyword>
<evidence type="ECO:0000256" key="1">
    <source>
        <dbReference type="SAM" id="Phobius"/>
    </source>
</evidence>
<dbReference type="InterPro" id="IPR029787">
    <property type="entry name" value="Nucleotide_cyclase"/>
</dbReference>
<dbReference type="AlphaFoldDB" id="A0A931C7K5"/>
<dbReference type="PROSITE" id="PS50887">
    <property type="entry name" value="GGDEF"/>
    <property type="match status" value="1"/>
</dbReference>
<dbReference type="PANTHER" id="PTHR45138:SF9">
    <property type="entry name" value="DIGUANYLATE CYCLASE DGCM-RELATED"/>
    <property type="match status" value="1"/>
</dbReference>
<dbReference type="InterPro" id="IPR000160">
    <property type="entry name" value="GGDEF_dom"/>
</dbReference>
<feature type="transmembrane region" description="Helical" evidence="1">
    <location>
        <begin position="69"/>
        <end position="88"/>
    </location>
</feature>
<dbReference type="CDD" id="cd01949">
    <property type="entry name" value="GGDEF"/>
    <property type="match status" value="1"/>
</dbReference>
<feature type="transmembrane region" description="Helical" evidence="1">
    <location>
        <begin position="39"/>
        <end position="60"/>
    </location>
</feature>
<dbReference type="GO" id="GO:0043709">
    <property type="term" value="P:cell adhesion involved in single-species biofilm formation"/>
    <property type="evidence" value="ECO:0007669"/>
    <property type="project" value="TreeGrafter"/>
</dbReference>
<comment type="caution">
    <text evidence="3">The sequence shown here is derived from an EMBL/GenBank/DDBJ whole genome shotgun (WGS) entry which is preliminary data.</text>
</comment>
<dbReference type="SUPFAM" id="SSF55073">
    <property type="entry name" value="Nucleotide cyclase"/>
    <property type="match status" value="1"/>
</dbReference>
<dbReference type="SMART" id="SM00267">
    <property type="entry name" value="GGDEF"/>
    <property type="match status" value="1"/>
</dbReference>
<feature type="transmembrane region" description="Helical" evidence="1">
    <location>
        <begin position="144"/>
        <end position="162"/>
    </location>
</feature>
<dbReference type="GO" id="GO:0005886">
    <property type="term" value="C:plasma membrane"/>
    <property type="evidence" value="ECO:0007669"/>
    <property type="project" value="TreeGrafter"/>
</dbReference>
<evidence type="ECO:0000313" key="3">
    <source>
        <dbReference type="EMBL" id="MBG0562162.1"/>
    </source>
</evidence>
<name>A0A931C7K5_9ACTN</name>
<dbReference type="Pfam" id="PF00990">
    <property type="entry name" value="GGDEF"/>
    <property type="match status" value="1"/>
</dbReference>
<dbReference type="GO" id="GO:0052621">
    <property type="term" value="F:diguanylate cyclase activity"/>
    <property type="evidence" value="ECO:0007669"/>
    <property type="project" value="TreeGrafter"/>
</dbReference>
<proteinExistence type="predicted"/>
<evidence type="ECO:0000259" key="2">
    <source>
        <dbReference type="PROSITE" id="PS50887"/>
    </source>
</evidence>
<dbReference type="Gene3D" id="3.30.70.270">
    <property type="match status" value="1"/>
</dbReference>
<evidence type="ECO:0000313" key="4">
    <source>
        <dbReference type="Proteomes" id="UP000598146"/>
    </source>
</evidence>
<dbReference type="InterPro" id="IPR050469">
    <property type="entry name" value="Diguanylate_Cyclase"/>
</dbReference>
<gene>
    <name evidence="3" type="ORF">I4J89_11875</name>
</gene>
<dbReference type="FunFam" id="3.30.70.270:FF:000001">
    <property type="entry name" value="Diguanylate cyclase domain protein"/>
    <property type="match status" value="1"/>
</dbReference>
<keyword evidence="4" id="KW-1185">Reference proteome</keyword>
<dbReference type="PANTHER" id="PTHR45138">
    <property type="entry name" value="REGULATORY COMPONENTS OF SENSORY TRANSDUCTION SYSTEM"/>
    <property type="match status" value="1"/>
</dbReference>
<feature type="transmembrane region" description="Helical" evidence="1">
    <location>
        <begin position="12"/>
        <end position="33"/>
    </location>
</feature>
<dbReference type="RefSeq" id="WP_196413971.1">
    <property type="nucleotide sequence ID" value="NZ_JADQTO010000005.1"/>
</dbReference>
<dbReference type="GO" id="GO:1902201">
    <property type="term" value="P:negative regulation of bacterial-type flagellum-dependent cell motility"/>
    <property type="evidence" value="ECO:0007669"/>
    <property type="project" value="TreeGrafter"/>
</dbReference>
<dbReference type="Proteomes" id="UP000598146">
    <property type="component" value="Unassembled WGS sequence"/>
</dbReference>
<dbReference type="EMBL" id="JADQTO010000005">
    <property type="protein sequence ID" value="MBG0562162.1"/>
    <property type="molecule type" value="Genomic_DNA"/>
</dbReference>
<feature type="domain" description="GGDEF" evidence="2">
    <location>
        <begin position="206"/>
        <end position="336"/>
    </location>
</feature>
<dbReference type="InterPro" id="IPR043128">
    <property type="entry name" value="Rev_trsase/Diguanyl_cyclase"/>
</dbReference>
<accession>A0A931C7K5</accession>
<keyword evidence="1" id="KW-0812">Transmembrane</keyword>